<name>A0ABS9KPZ5_9BACT</name>
<dbReference type="InterPro" id="IPR001375">
    <property type="entry name" value="Peptidase_S9_cat"/>
</dbReference>
<dbReference type="EMBL" id="JAKLTR010000004">
    <property type="protein sequence ID" value="MCG2614407.1"/>
    <property type="molecule type" value="Genomic_DNA"/>
</dbReference>
<protein>
    <submittedName>
        <fullName evidence="5">Prolyl oligopeptidase family serine peptidase</fullName>
    </submittedName>
</protein>
<reference evidence="5" key="1">
    <citation type="submission" date="2022-01" db="EMBL/GenBank/DDBJ databases">
        <authorList>
            <person name="Jo J.-H."/>
            <person name="Im W.-T."/>
        </authorList>
    </citation>
    <scope>NUCLEOTIDE SEQUENCE</scope>
    <source>
        <strain evidence="5">NA20</strain>
    </source>
</reference>
<organism evidence="5 6">
    <name type="scientific">Terrimonas ginsenosidimutans</name>
    <dbReference type="NCBI Taxonomy" id="2908004"/>
    <lineage>
        <taxon>Bacteria</taxon>
        <taxon>Pseudomonadati</taxon>
        <taxon>Bacteroidota</taxon>
        <taxon>Chitinophagia</taxon>
        <taxon>Chitinophagales</taxon>
        <taxon>Chitinophagaceae</taxon>
        <taxon>Terrimonas</taxon>
    </lineage>
</organism>
<dbReference type="Pfam" id="PF00326">
    <property type="entry name" value="Peptidase_S9"/>
    <property type="match status" value="1"/>
</dbReference>
<dbReference type="Gene3D" id="3.40.50.1820">
    <property type="entry name" value="alpha/beta hydrolase"/>
    <property type="match status" value="1"/>
</dbReference>
<gene>
    <name evidence="5" type="ORF">LZZ85_08955</name>
</gene>
<evidence type="ECO:0000259" key="4">
    <source>
        <dbReference type="Pfam" id="PF00326"/>
    </source>
</evidence>
<accession>A0ABS9KPZ5</accession>
<evidence type="ECO:0000313" key="6">
    <source>
        <dbReference type="Proteomes" id="UP001165367"/>
    </source>
</evidence>
<feature type="chain" id="PRO_5047017534" evidence="3">
    <location>
        <begin position="20"/>
        <end position="993"/>
    </location>
</feature>
<dbReference type="SUPFAM" id="SSF82171">
    <property type="entry name" value="DPP6 N-terminal domain-like"/>
    <property type="match status" value="1"/>
</dbReference>
<dbReference type="Gene3D" id="2.120.10.30">
    <property type="entry name" value="TolB, C-terminal domain"/>
    <property type="match status" value="2"/>
</dbReference>
<feature type="domain" description="Peptidase S9 prolyl oligopeptidase catalytic" evidence="4">
    <location>
        <begin position="795"/>
        <end position="964"/>
    </location>
</feature>
<proteinExistence type="predicted"/>
<dbReference type="Proteomes" id="UP001165367">
    <property type="component" value="Unassembled WGS sequence"/>
</dbReference>
<dbReference type="SUPFAM" id="SSF53474">
    <property type="entry name" value="alpha/beta-Hydrolases"/>
    <property type="match status" value="1"/>
</dbReference>
<comment type="caution">
    <text evidence="5">The sequence shown here is derived from an EMBL/GenBank/DDBJ whole genome shotgun (WGS) entry which is preliminary data.</text>
</comment>
<dbReference type="PANTHER" id="PTHR42776">
    <property type="entry name" value="SERINE PEPTIDASE S9 FAMILY MEMBER"/>
    <property type="match status" value="1"/>
</dbReference>
<keyword evidence="1" id="KW-0378">Hydrolase</keyword>
<evidence type="ECO:0000256" key="2">
    <source>
        <dbReference type="SAM" id="MobiDB-lite"/>
    </source>
</evidence>
<sequence>MLKRTIVPFLLFPAFIASAQEKKDSSKTARPMGWKDISSWRSISSFSVSLSPDGDWVAYPLTTREGDGELIVKKVNDTTLRKYPIGGTSAGFTFSEDGKWLAFKETTKFKEAKAAAKTPGKQLFDKLILVELSTGKKTEFERAGLYSFNGRVSSHLAVSIVKERTMGGGGADAPRGADLLLVELASGKTQNIGNVAEFDFNKAGNLLAYTIDATNKTGNGVYLLNISAKQTTVLDNDKASYKSLSWTEDGEAFALLKTTKDEKFKSDKGVVLGVKNVSAVPSVTIYDPAKDSLVFPKGMTISSNRRPYWSEDLSRLFFGIAPLLPAKKENADTAKKAPATASAQTESQKIERLKTDTSIKSLADLKKALAKLETKPDVKPAVAPGDEPAKPDMIIWNWQDKRLQSRQQVMEMQDKNFTYLASYTLATSSFKQVNDSSVRTLAIFPKQQFAIATDSRAYELDQNLDGQTYSDLYIVDLKTGAKTLFQEKFYQPSFTAMPQSSPDGTKFIYGKDGHYYVYDLIGKTNVNVTENIPSSFVNTEDDHNVVKPLTNVIGWSSDNKYVLIRDLWDIWQVAANGKEAATNLTVTGRKDKVRFQGRFMLDRDEKGIDLKKPLYVRMYGEWTKKAGIGRIEAGKKGLQPGVKTLIWDDISVNALAKAKNADVYMFSKEGFSQPTEFYVANASLESGKQVTENAPDRGKYTWSAGTQLVDYVSDKGDTLQGALYLPAGYVKGKKYPTVVYYYEKTSQGKNAYSNPDFPGGGWQPAMYTSNGYAVFMPDIVYKMDDPGMSAVWCVIPAVKAAIATGVIDEKNIGIQGHSWGGYQTAFLATQTNMFKAAAPGAALTNMVSMYDLIYWNSGGGNMAIFEASQGRFKGAPWENWDSYLRNSPIYHVKKVNTPILLLHNDKDGAVDFTQGIEFYNALRRLKKPVVMITYKGENHGIAKIENRKDYAVRMMEFFDHYLKGAPAPDWWKNGVEKGDLEEHLGTRAFDMED</sequence>
<evidence type="ECO:0000256" key="3">
    <source>
        <dbReference type="SAM" id="SignalP"/>
    </source>
</evidence>
<feature type="region of interest" description="Disordered" evidence="2">
    <location>
        <begin position="331"/>
        <end position="350"/>
    </location>
</feature>
<dbReference type="InterPro" id="IPR029058">
    <property type="entry name" value="AB_hydrolase_fold"/>
</dbReference>
<dbReference type="InterPro" id="IPR011042">
    <property type="entry name" value="6-blade_b-propeller_TolB-like"/>
</dbReference>
<evidence type="ECO:0000256" key="1">
    <source>
        <dbReference type="ARBA" id="ARBA00022801"/>
    </source>
</evidence>
<keyword evidence="3" id="KW-0732">Signal</keyword>
<evidence type="ECO:0000313" key="5">
    <source>
        <dbReference type="EMBL" id="MCG2614407.1"/>
    </source>
</evidence>
<dbReference type="PANTHER" id="PTHR42776:SF27">
    <property type="entry name" value="DIPEPTIDYL PEPTIDASE FAMILY MEMBER 6"/>
    <property type="match status" value="1"/>
</dbReference>
<keyword evidence="6" id="KW-1185">Reference proteome</keyword>
<dbReference type="RefSeq" id="WP_237870779.1">
    <property type="nucleotide sequence ID" value="NZ_JAKLTR010000004.1"/>
</dbReference>
<feature type="signal peptide" evidence="3">
    <location>
        <begin position="1"/>
        <end position="19"/>
    </location>
</feature>